<evidence type="ECO:0000256" key="1">
    <source>
        <dbReference type="SAM" id="Phobius"/>
    </source>
</evidence>
<gene>
    <name evidence="2" type="ORF">NS331_25015</name>
</gene>
<dbReference type="AlphaFoldDB" id="A0A147GL29"/>
<dbReference type="Proteomes" id="UP000072741">
    <property type="component" value="Unassembled WGS sequence"/>
</dbReference>
<accession>A0A147GL29</accession>
<proteinExistence type="predicted"/>
<evidence type="ECO:0008006" key="4">
    <source>
        <dbReference type="Google" id="ProtNLM"/>
    </source>
</evidence>
<comment type="caution">
    <text evidence="2">The sequence shown here is derived from an EMBL/GenBank/DDBJ whole genome shotgun (WGS) entry which is preliminary data.</text>
</comment>
<evidence type="ECO:0000313" key="3">
    <source>
        <dbReference type="Proteomes" id="UP000072741"/>
    </source>
</evidence>
<protein>
    <recommendedName>
        <fullName evidence="4">Chemotaxis protein</fullName>
    </recommendedName>
</protein>
<dbReference type="EMBL" id="LDSL01000248">
    <property type="protein sequence ID" value="KTT10361.1"/>
    <property type="molecule type" value="Genomic_DNA"/>
</dbReference>
<feature type="transmembrane region" description="Helical" evidence="1">
    <location>
        <begin position="20"/>
        <end position="51"/>
    </location>
</feature>
<keyword evidence="1" id="KW-0812">Transmembrane</keyword>
<reference evidence="2 3" key="1">
    <citation type="journal article" date="2016" name="Front. Microbiol.">
        <title>Genomic Resource of Rice Seed Associated Bacteria.</title>
        <authorList>
            <person name="Midha S."/>
            <person name="Bansal K."/>
            <person name="Sharma S."/>
            <person name="Kumar N."/>
            <person name="Patil P.P."/>
            <person name="Chaudhry V."/>
            <person name="Patil P.B."/>
        </authorList>
    </citation>
    <scope>NUCLEOTIDE SEQUENCE [LARGE SCALE GENOMIC DNA]</scope>
    <source>
        <strain evidence="2 3">NS331</strain>
    </source>
</reference>
<keyword evidence="3" id="KW-1185">Reference proteome</keyword>
<evidence type="ECO:0000313" key="2">
    <source>
        <dbReference type="EMBL" id="KTT10361.1"/>
    </source>
</evidence>
<name>A0A147GL29_9BURK</name>
<feature type="non-terminal residue" evidence="2">
    <location>
        <position position="128"/>
    </location>
</feature>
<organism evidence="2 3">
    <name type="scientific">Pseudacidovorax intermedius</name>
    <dbReference type="NCBI Taxonomy" id="433924"/>
    <lineage>
        <taxon>Bacteria</taxon>
        <taxon>Pseudomonadati</taxon>
        <taxon>Pseudomonadota</taxon>
        <taxon>Betaproteobacteria</taxon>
        <taxon>Burkholderiales</taxon>
        <taxon>Comamonadaceae</taxon>
        <taxon>Pseudacidovorax</taxon>
    </lineage>
</organism>
<sequence>MSAAKDRLKGLTDPGLAALGAAGAICSLAVSGASIAGAVCAAALLVAGVLGERAERRRRLRTQAQLEQLLAGFESFGGDLAPVWSGQIESSRGQMEAAIASLSGRFANIVSHLGRTLDQSAGAGAASQ</sequence>
<keyword evidence="1" id="KW-0472">Membrane</keyword>
<keyword evidence="1" id="KW-1133">Transmembrane helix</keyword>